<dbReference type="Proteomes" id="UP001237642">
    <property type="component" value="Unassembled WGS sequence"/>
</dbReference>
<dbReference type="Gene3D" id="2.30.30.140">
    <property type="match status" value="1"/>
</dbReference>
<evidence type="ECO:0000313" key="2">
    <source>
        <dbReference type="EMBL" id="KAK1400095.1"/>
    </source>
</evidence>
<evidence type="ECO:0000259" key="1">
    <source>
        <dbReference type="Pfam" id="PF21743"/>
    </source>
</evidence>
<feature type="domain" description="PTM/DIR17-like Tudor" evidence="1">
    <location>
        <begin position="64"/>
        <end position="111"/>
    </location>
</feature>
<accession>A0AAD8N367</accession>
<keyword evidence="3" id="KW-1185">Reference proteome</keyword>
<reference evidence="2" key="1">
    <citation type="submission" date="2023-02" db="EMBL/GenBank/DDBJ databases">
        <title>Genome of toxic invasive species Heracleum sosnowskyi carries increased number of genes despite the absence of recent whole-genome duplications.</title>
        <authorList>
            <person name="Schelkunov M."/>
            <person name="Shtratnikova V."/>
            <person name="Makarenko M."/>
            <person name="Klepikova A."/>
            <person name="Omelchenko D."/>
            <person name="Novikova G."/>
            <person name="Obukhova E."/>
            <person name="Bogdanov V."/>
            <person name="Penin A."/>
            <person name="Logacheva M."/>
        </authorList>
    </citation>
    <scope>NUCLEOTIDE SEQUENCE</scope>
    <source>
        <strain evidence="2">Hsosn_3</strain>
        <tissue evidence="2">Leaf</tissue>
    </source>
</reference>
<dbReference type="InterPro" id="IPR047365">
    <property type="entry name" value="Tudor_AtPTM-like"/>
</dbReference>
<dbReference type="EMBL" id="JAUIZM010000002">
    <property type="protein sequence ID" value="KAK1400095.1"/>
    <property type="molecule type" value="Genomic_DNA"/>
</dbReference>
<sequence length="252" mass="28384">MENHCKEENSESLVTGVYELPGEPAVIINGVPPAVNNGDNSTLHETVSGIESHKETIFGEWLVGRKVQKLFEEKLYNGKVTKFEEESGWYRIHYDDGDFEDLEWHELKDLLLPLDITVPLKTLASKVIKKSEKLAQKSSFPNTNYLSNFCRTQPFSAYRLSEYQSTFLILITSYGAESISPFCFKCSCTHCSTPSSEPRRGEIVTLSWASHPLFKTPESLESVRGGRIIKVSLILVKGYMARDTTMKSLSSS</sequence>
<proteinExistence type="predicted"/>
<comment type="caution">
    <text evidence="2">The sequence shown here is derived from an EMBL/GenBank/DDBJ whole genome shotgun (WGS) entry which is preliminary data.</text>
</comment>
<name>A0AAD8N367_9APIA</name>
<gene>
    <name evidence="2" type="ORF">POM88_009958</name>
</gene>
<protein>
    <recommendedName>
        <fullName evidence="1">PTM/DIR17-like Tudor domain-containing protein</fullName>
    </recommendedName>
</protein>
<evidence type="ECO:0000313" key="3">
    <source>
        <dbReference type="Proteomes" id="UP001237642"/>
    </source>
</evidence>
<reference evidence="2" key="2">
    <citation type="submission" date="2023-05" db="EMBL/GenBank/DDBJ databases">
        <authorList>
            <person name="Schelkunov M.I."/>
        </authorList>
    </citation>
    <scope>NUCLEOTIDE SEQUENCE</scope>
    <source>
        <strain evidence="2">Hsosn_3</strain>
        <tissue evidence="2">Leaf</tissue>
    </source>
</reference>
<dbReference type="AlphaFoldDB" id="A0AAD8N367"/>
<dbReference type="CDD" id="cd20401">
    <property type="entry name" value="Tudor_AtPTM-like"/>
    <property type="match status" value="1"/>
</dbReference>
<organism evidence="2 3">
    <name type="scientific">Heracleum sosnowskyi</name>
    <dbReference type="NCBI Taxonomy" id="360622"/>
    <lineage>
        <taxon>Eukaryota</taxon>
        <taxon>Viridiplantae</taxon>
        <taxon>Streptophyta</taxon>
        <taxon>Embryophyta</taxon>
        <taxon>Tracheophyta</taxon>
        <taxon>Spermatophyta</taxon>
        <taxon>Magnoliopsida</taxon>
        <taxon>eudicotyledons</taxon>
        <taxon>Gunneridae</taxon>
        <taxon>Pentapetalae</taxon>
        <taxon>asterids</taxon>
        <taxon>campanulids</taxon>
        <taxon>Apiales</taxon>
        <taxon>Apiaceae</taxon>
        <taxon>Apioideae</taxon>
        <taxon>apioid superclade</taxon>
        <taxon>Tordylieae</taxon>
        <taxon>Tordyliinae</taxon>
        <taxon>Heracleum</taxon>
    </lineage>
</organism>
<dbReference type="PANTHER" id="PTHR37384:SF1">
    <property type="entry name" value="OS01G0835600 PROTEIN"/>
    <property type="match status" value="1"/>
</dbReference>
<dbReference type="PANTHER" id="PTHR37384">
    <property type="entry name" value="OS01G0835600 PROTEIN"/>
    <property type="match status" value="1"/>
</dbReference>
<dbReference type="Pfam" id="PF21743">
    <property type="entry name" value="PTM_DIR17_Tudor"/>
    <property type="match status" value="1"/>
</dbReference>